<dbReference type="PROSITE" id="PS51412">
    <property type="entry name" value="MACPF_2"/>
    <property type="match status" value="1"/>
</dbReference>
<keyword evidence="15" id="KW-0968">Cytoplasmic vesicle</keyword>
<comment type="function">
    <text evidence="18">Pore-forming protein involved in both innate and adaptive immunity. Plays a central role in antigen cross-presentation in dendritic cells by forming a pore in antigen-containing compartments, thereby promoting delivery of antigens for cross-presentation. Also involved in innate immune response following bacterial infection; shows antibacterial activity against a wide spectrum of Gram-positive, Gram-negative and acid-fast bacteria. Reduces the viability of the intracytosolic pathogen L.monocytogenes by inhibiting acidification of the phagocytic vacuole of host cells which restricts bacterial translocation from the vacuole to the cytosol. Required for the antibacterial activity of reactive oxygen species and nitric oxide.</text>
</comment>
<keyword evidence="7 20" id="KW-0732">Signal</keyword>
<keyword evidence="11" id="KW-1064">Adaptive immunity</keyword>
<reference evidence="22" key="2">
    <citation type="submission" date="2025-08" db="UniProtKB">
        <authorList>
            <consortium name="Ensembl"/>
        </authorList>
    </citation>
    <scope>IDENTIFICATION</scope>
</reference>
<comment type="function">
    <text evidence="17">Pore-forming protein that plays a central role in antigen cross-presentation in dendritic cells by mediating delivery of antigens for cross-presentation. Dendritic cells bridge innate and adaptive immunity by capturing exogenous antigens on MHC class-I molecules and presenting them to naive CD8(+) T-cells. Acts by forming a pore in antigen-containing compartments, promoting the release of antigens into the cytosol, enabling generation of MHCI:peptide complexes and T-cell priming.</text>
</comment>
<keyword evidence="23" id="KW-1185">Reference proteome</keyword>
<organism evidence="22 23">
    <name type="scientific">Erpetoichthys calabaricus</name>
    <name type="common">Rope fish</name>
    <name type="synonym">Calamoichthys calabaricus</name>
    <dbReference type="NCBI Taxonomy" id="27687"/>
    <lineage>
        <taxon>Eukaryota</taxon>
        <taxon>Metazoa</taxon>
        <taxon>Chordata</taxon>
        <taxon>Craniata</taxon>
        <taxon>Vertebrata</taxon>
        <taxon>Euteleostomi</taxon>
        <taxon>Actinopterygii</taxon>
        <taxon>Polypteriformes</taxon>
        <taxon>Polypteridae</taxon>
        <taxon>Erpetoichthys</taxon>
    </lineage>
</organism>
<keyword evidence="9" id="KW-0391">Immunity</keyword>
<dbReference type="GO" id="GO:0030670">
    <property type="term" value="C:phagocytic vesicle membrane"/>
    <property type="evidence" value="ECO:0007669"/>
    <property type="project" value="UniProtKB-SubCell"/>
</dbReference>
<feature type="domain" description="MACPF" evidence="21">
    <location>
        <begin position="20"/>
        <end position="348"/>
    </location>
</feature>
<evidence type="ECO:0000256" key="9">
    <source>
        <dbReference type="ARBA" id="ARBA00022859"/>
    </source>
</evidence>
<comment type="similarity">
    <text evidence="2">Belongs to the MPEG1 family.</text>
</comment>
<protein>
    <recommendedName>
        <fullName evidence="3">Macrophage-expressed gene 1 protein</fullName>
    </recommendedName>
    <alternativeName>
        <fullName evidence="16">Perforin-2</fullName>
    </alternativeName>
</protein>
<evidence type="ECO:0000256" key="5">
    <source>
        <dbReference type="ARBA" id="ARBA00022588"/>
    </source>
</evidence>
<evidence type="ECO:0000256" key="3">
    <source>
        <dbReference type="ARBA" id="ARBA00021365"/>
    </source>
</evidence>
<evidence type="ECO:0000256" key="18">
    <source>
        <dbReference type="ARBA" id="ARBA00045689"/>
    </source>
</evidence>
<evidence type="ECO:0000313" key="23">
    <source>
        <dbReference type="Proteomes" id="UP000694620"/>
    </source>
</evidence>
<evidence type="ECO:0000256" key="14">
    <source>
        <dbReference type="ARBA" id="ARBA00023180"/>
    </source>
</evidence>
<dbReference type="SMART" id="SM00457">
    <property type="entry name" value="MACPF"/>
    <property type="match status" value="1"/>
</dbReference>
<sequence>MSCSLLFQISLMSFLIQQLEAQGSPLQTSVAFQECKITSQLAILETLPGGGWDNLRNADMGRVMNFSYSTCQTTEDGLYLIPDEVFVIPQKQTKLELNTEIIENWMELKSSVAETINSDLNFIFVLNGKFSKENQRVKSFQVQDQSSTTRVQVRNLVYIVKTNPNFSFDARFKRQIMDIANALENNQTKEADYLSEMLVQNFGTHVITNVDAGAILLQEDYVRSSFITSERKDITSIKSSAGISFFNKINIGFDAGVSRVAEDTLSKRYAGNVTHSLVQVYGSIPFYPGITLKTWQEGIFNNLVAIDRSGLPLHSILNMETLPDLPALTAEKVSQSVENAIMMYYTVNQRPGCLKSDSPNFNFQANVDDGSCDGVATNFSFGGVYQVCTPLTSDAYQLCSSLEQKNTLTGSFSCPPTYNPVRLRTEDKQQDYSQYECHRSCHSCWLFATCCDDLCGTAYYTRRARFTTYWCAATNTTTKSSNSFLFGGLYSKSTNNLITKSQSCSTCFTSLKILQDVNVCVSTDKDRCAQYSVVFGGFFSCEATNPLAGQSRTTCANGFSQYSAAISDGCQILYCMPTGLFNGGQLFPIKVPPFSNPYRINNNSTNDTMVTPLGKMLSNQDGSLNTQRSGKSDIIPTENKGLGSGAAFGVALAVVDVLAAIIALVIFGVKRYRRKGSAEMLKCMCCICHSNRWHITSISTAFTSPLLNSI</sequence>
<dbReference type="Proteomes" id="UP000694620">
    <property type="component" value="Chromosome 10"/>
</dbReference>
<evidence type="ECO:0000256" key="7">
    <source>
        <dbReference type="ARBA" id="ARBA00022729"/>
    </source>
</evidence>
<dbReference type="GeneTree" id="ENSGT00390000008048"/>
<evidence type="ECO:0000256" key="11">
    <source>
        <dbReference type="ARBA" id="ARBA00023130"/>
    </source>
</evidence>
<dbReference type="InterPro" id="IPR039707">
    <property type="entry name" value="MPEG1"/>
</dbReference>
<dbReference type="Ensembl" id="ENSECRT00000016114.1">
    <property type="protein sequence ID" value="ENSECRP00000015833.1"/>
    <property type="gene ID" value="ENSECRG00000010559.1"/>
</dbReference>
<keyword evidence="6 19" id="KW-0812">Transmembrane</keyword>
<evidence type="ECO:0000256" key="2">
    <source>
        <dbReference type="ARBA" id="ARBA00007256"/>
    </source>
</evidence>
<evidence type="ECO:0000256" key="19">
    <source>
        <dbReference type="SAM" id="Phobius"/>
    </source>
</evidence>
<evidence type="ECO:0000256" key="20">
    <source>
        <dbReference type="SAM" id="SignalP"/>
    </source>
</evidence>
<evidence type="ECO:0000259" key="21">
    <source>
        <dbReference type="PROSITE" id="PS51412"/>
    </source>
</evidence>
<evidence type="ECO:0000256" key="13">
    <source>
        <dbReference type="ARBA" id="ARBA00023157"/>
    </source>
</evidence>
<reference evidence="22" key="3">
    <citation type="submission" date="2025-09" db="UniProtKB">
        <authorList>
            <consortium name="Ensembl"/>
        </authorList>
    </citation>
    <scope>IDENTIFICATION</scope>
</reference>
<dbReference type="Pfam" id="PF01823">
    <property type="entry name" value="MACPF"/>
    <property type="match status" value="1"/>
</dbReference>
<evidence type="ECO:0000256" key="10">
    <source>
        <dbReference type="ARBA" id="ARBA00022989"/>
    </source>
</evidence>
<keyword evidence="4" id="KW-1134">Transmembrane beta strand</keyword>
<proteinExistence type="inferred from homology"/>
<dbReference type="InterPro" id="IPR020864">
    <property type="entry name" value="MACPF"/>
</dbReference>
<dbReference type="PANTHER" id="PTHR31463:SF4">
    <property type="entry name" value="MACROPHAGE-EXPRESSED GENE 1 PROTEIN"/>
    <property type="match status" value="1"/>
</dbReference>
<feature type="chain" id="PRO_5034423136" description="Macrophage-expressed gene 1 protein" evidence="20">
    <location>
        <begin position="22"/>
        <end position="710"/>
    </location>
</feature>
<evidence type="ECO:0000256" key="12">
    <source>
        <dbReference type="ARBA" id="ARBA00023136"/>
    </source>
</evidence>
<keyword evidence="5" id="KW-0399">Innate immunity</keyword>
<evidence type="ECO:0000256" key="8">
    <source>
        <dbReference type="ARBA" id="ARBA00022843"/>
    </source>
</evidence>
<comment type="subcellular location">
    <subcellularLocation>
        <location evidence="1">Cytoplasmic vesicle</location>
        <location evidence="1">Phagosome membrane</location>
        <topology evidence="1">Multi-pass membrane protein</topology>
    </subcellularLocation>
</comment>
<name>A0A8C4X9N8_ERPCA</name>
<evidence type="ECO:0000256" key="16">
    <source>
        <dbReference type="ARBA" id="ARBA00030728"/>
    </source>
</evidence>
<accession>A0A8C4X9N8</accession>
<evidence type="ECO:0000256" key="17">
    <source>
        <dbReference type="ARBA" id="ARBA00045657"/>
    </source>
</evidence>
<keyword evidence="13" id="KW-1015">Disulfide bond</keyword>
<dbReference type="GO" id="GO:0045087">
    <property type="term" value="P:innate immune response"/>
    <property type="evidence" value="ECO:0007669"/>
    <property type="project" value="UniProtKB-KW"/>
</dbReference>
<dbReference type="PANTHER" id="PTHR31463">
    <property type="entry name" value="MACROPHAGE-EXPRESSED GENE 1 PROTEIN"/>
    <property type="match status" value="1"/>
</dbReference>
<dbReference type="AlphaFoldDB" id="A0A8C4X9N8"/>
<feature type="transmembrane region" description="Helical" evidence="19">
    <location>
        <begin position="646"/>
        <end position="669"/>
    </location>
</feature>
<evidence type="ECO:0000256" key="15">
    <source>
        <dbReference type="ARBA" id="ARBA00023329"/>
    </source>
</evidence>
<evidence type="ECO:0000313" key="22">
    <source>
        <dbReference type="Ensembl" id="ENSECRP00000015833.1"/>
    </source>
</evidence>
<keyword evidence="8" id="KW-0832">Ubl conjugation</keyword>
<keyword evidence="14" id="KW-0325">Glycoprotein</keyword>
<dbReference type="CDD" id="cd22579">
    <property type="entry name" value="MPEG1_P2"/>
    <property type="match status" value="1"/>
</dbReference>
<reference evidence="22" key="1">
    <citation type="submission" date="2021-06" db="EMBL/GenBank/DDBJ databases">
        <authorList>
            <consortium name="Wellcome Sanger Institute Data Sharing"/>
        </authorList>
    </citation>
    <scope>NUCLEOTIDE SEQUENCE [LARGE SCALE GENOMIC DNA]</scope>
</reference>
<dbReference type="GO" id="GO:0002250">
    <property type="term" value="P:adaptive immune response"/>
    <property type="evidence" value="ECO:0007669"/>
    <property type="project" value="UniProtKB-KW"/>
</dbReference>
<feature type="signal peptide" evidence="20">
    <location>
        <begin position="1"/>
        <end position="21"/>
    </location>
</feature>
<keyword evidence="12 19" id="KW-0472">Membrane</keyword>
<evidence type="ECO:0000256" key="1">
    <source>
        <dbReference type="ARBA" id="ARBA00004265"/>
    </source>
</evidence>
<gene>
    <name evidence="22" type="primary">MPEG1</name>
</gene>
<evidence type="ECO:0000256" key="6">
    <source>
        <dbReference type="ARBA" id="ARBA00022692"/>
    </source>
</evidence>
<keyword evidence="10 19" id="KW-1133">Transmembrane helix</keyword>
<evidence type="ECO:0000256" key="4">
    <source>
        <dbReference type="ARBA" id="ARBA00022452"/>
    </source>
</evidence>